<evidence type="ECO:0000256" key="2">
    <source>
        <dbReference type="ARBA" id="ARBA00022603"/>
    </source>
</evidence>
<keyword evidence="5 8" id="KW-0819">tRNA processing</keyword>
<evidence type="ECO:0000256" key="8">
    <source>
        <dbReference type="PIRNR" id="PIRNR017269"/>
    </source>
</evidence>
<feature type="domain" description="tRNA (adenine(58)-N(1))-methyltransferase catalytic subunit TRM61 C-terminal" evidence="11">
    <location>
        <begin position="93"/>
        <end position="364"/>
    </location>
</feature>
<comment type="catalytic activity">
    <reaction evidence="7">
        <text>an adenosine in mRNA + S-adenosyl-L-methionine = an N(1)-methyladenosine in mRNA + S-adenosyl-L-homocysteine + H(+)</text>
        <dbReference type="Rhea" id="RHEA:55392"/>
        <dbReference type="Rhea" id="RHEA-COMP:12414"/>
        <dbReference type="Rhea" id="RHEA-COMP:12415"/>
        <dbReference type="ChEBI" id="CHEBI:15378"/>
        <dbReference type="ChEBI" id="CHEBI:57856"/>
        <dbReference type="ChEBI" id="CHEBI:59789"/>
        <dbReference type="ChEBI" id="CHEBI:74411"/>
        <dbReference type="ChEBI" id="CHEBI:74491"/>
    </reaction>
</comment>
<comment type="caution">
    <text evidence="12">The sequence shown here is derived from an EMBL/GenBank/DDBJ whole genome shotgun (WGS) entry which is preliminary data.</text>
</comment>
<keyword evidence="6 8" id="KW-0539">Nucleus</keyword>
<name>A0A210PQB3_MIZYE</name>
<dbReference type="PANTHER" id="PTHR12133:SF2">
    <property type="entry name" value="TRNA (ADENINE(58)-N(1))-METHYLTRANSFERASE CATALYTIC SUBUNIT TRMT61A"/>
    <property type="match status" value="1"/>
</dbReference>
<evidence type="ECO:0000256" key="4">
    <source>
        <dbReference type="ARBA" id="ARBA00022691"/>
    </source>
</evidence>
<dbReference type="InterPro" id="IPR029063">
    <property type="entry name" value="SAM-dependent_MTases_sf"/>
</dbReference>
<evidence type="ECO:0000313" key="13">
    <source>
        <dbReference type="Proteomes" id="UP000242188"/>
    </source>
</evidence>
<dbReference type="EC" id="2.1.1.220" evidence="8"/>
<dbReference type="OrthoDB" id="1925287at2759"/>
<organism evidence="12 13">
    <name type="scientific">Mizuhopecten yessoensis</name>
    <name type="common">Japanese scallop</name>
    <name type="synonym">Patinopecten yessoensis</name>
    <dbReference type="NCBI Taxonomy" id="6573"/>
    <lineage>
        <taxon>Eukaryota</taxon>
        <taxon>Metazoa</taxon>
        <taxon>Spiralia</taxon>
        <taxon>Lophotrochozoa</taxon>
        <taxon>Mollusca</taxon>
        <taxon>Bivalvia</taxon>
        <taxon>Autobranchia</taxon>
        <taxon>Pteriomorphia</taxon>
        <taxon>Pectinida</taxon>
        <taxon>Pectinoidea</taxon>
        <taxon>Pectinidae</taxon>
        <taxon>Mizuhopecten</taxon>
    </lineage>
</organism>
<dbReference type="FunFam" id="3.10.330.20:FF:000002">
    <property type="entry name" value="tRNA (adenine(58)-N(1))-methyltransferase catalytic subunit TRMT61A"/>
    <property type="match status" value="1"/>
</dbReference>
<dbReference type="Gene3D" id="3.10.330.20">
    <property type="match status" value="1"/>
</dbReference>
<keyword evidence="3 8" id="KW-0808">Transferase</keyword>
<feature type="region of interest" description="Disordered" evidence="10">
    <location>
        <begin position="279"/>
        <end position="323"/>
    </location>
</feature>
<dbReference type="Pfam" id="PF14801">
    <property type="entry name" value="TrmI-like_N"/>
    <property type="match status" value="1"/>
</dbReference>
<proteinExistence type="inferred from homology"/>
<dbReference type="Pfam" id="PF08704">
    <property type="entry name" value="GCD14"/>
    <property type="match status" value="1"/>
</dbReference>
<reference evidence="12 13" key="1">
    <citation type="journal article" date="2017" name="Nat. Ecol. Evol.">
        <title>Scallop genome provides insights into evolution of bilaterian karyotype and development.</title>
        <authorList>
            <person name="Wang S."/>
            <person name="Zhang J."/>
            <person name="Jiao W."/>
            <person name="Li J."/>
            <person name="Xun X."/>
            <person name="Sun Y."/>
            <person name="Guo X."/>
            <person name="Huan P."/>
            <person name="Dong B."/>
            <person name="Zhang L."/>
            <person name="Hu X."/>
            <person name="Sun X."/>
            <person name="Wang J."/>
            <person name="Zhao C."/>
            <person name="Wang Y."/>
            <person name="Wang D."/>
            <person name="Huang X."/>
            <person name="Wang R."/>
            <person name="Lv J."/>
            <person name="Li Y."/>
            <person name="Zhang Z."/>
            <person name="Liu B."/>
            <person name="Lu W."/>
            <person name="Hui Y."/>
            <person name="Liang J."/>
            <person name="Zhou Z."/>
            <person name="Hou R."/>
            <person name="Li X."/>
            <person name="Liu Y."/>
            <person name="Li H."/>
            <person name="Ning X."/>
            <person name="Lin Y."/>
            <person name="Zhao L."/>
            <person name="Xing Q."/>
            <person name="Dou J."/>
            <person name="Li Y."/>
            <person name="Mao J."/>
            <person name="Guo H."/>
            <person name="Dou H."/>
            <person name="Li T."/>
            <person name="Mu C."/>
            <person name="Jiang W."/>
            <person name="Fu Q."/>
            <person name="Fu X."/>
            <person name="Miao Y."/>
            <person name="Liu J."/>
            <person name="Yu Q."/>
            <person name="Li R."/>
            <person name="Liao H."/>
            <person name="Li X."/>
            <person name="Kong Y."/>
            <person name="Jiang Z."/>
            <person name="Chourrout D."/>
            <person name="Li R."/>
            <person name="Bao Z."/>
        </authorList>
    </citation>
    <scope>NUCLEOTIDE SEQUENCE [LARGE SCALE GENOMIC DNA]</scope>
    <source>
        <strain evidence="12 13">PY_sf001</strain>
    </source>
</reference>
<comment type="catalytic activity">
    <reaction evidence="8">
        <text>adenosine(58) in tRNA + S-adenosyl-L-methionine = N(1)-methyladenosine(58) in tRNA + S-adenosyl-L-homocysteine + H(+)</text>
        <dbReference type="Rhea" id="RHEA:43152"/>
        <dbReference type="Rhea" id="RHEA-COMP:10365"/>
        <dbReference type="Rhea" id="RHEA-COMP:10366"/>
        <dbReference type="ChEBI" id="CHEBI:15378"/>
        <dbReference type="ChEBI" id="CHEBI:57856"/>
        <dbReference type="ChEBI" id="CHEBI:59789"/>
        <dbReference type="ChEBI" id="CHEBI:74411"/>
        <dbReference type="ChEBI" id="CHEBI:74491"/>
        <dbReference type="EC" id="2.1.1.220"/>
    </reaction>
</comment>
<evidence type="ECO:0000256" key="3">
    <source>
        <dbReference type="ARBA" id="ARBA00022679"/>
    </source>
</evidence>
<feature type="binding site" evidence="9">
    <location>
        <position position="192"/>
    </location>
    <ligand>
        <name>S-adenosyl-L-methionine</name>
        <dbReference type="ChEBI" id="CHEBI:59789"/>
    </ligand>
</feature>
<dbReference type="Gene3D" id="3.40.50.150">
    <property type="entry name" value="Vaccinia Virus protein VP39"/>
    <property type="match status" value="1"/>
</dbReference>
<dbReference type="PIRSF" id="PIRSF017269">
    <property type="entry name" value="GCD14"/>
    <property type="match status" value="1"/>
</dbReference>
<dbReference type="GO" id="GO:0031515">
    <property type="term" value="C:tRNA (m1A) methyltransferase complex"/>
    <property type="evidence" value="ECO:0007669"/>
    <property type="project" value="UniProtKB-UniRule"/>
</dbReference>
<comment type="subcellular location">
    <subcellularLocation>
        <location evidence="1 8">Nucleus</location>
    </subcellularLocation>
</comment>
<accession>A0A210PQB3</accession>
<feature type="binding site" evidence="9">
    <location>
        <position position="210"/>
    </location>
    <ligand>
        <name>S-adenosyl-L-methionine</name>
        <dbReference type="ChEBI" id="CHEBI:59789"/>
    </ligand>
</feature>
<evidence type="ECO:0000313" key="12">
    <source>
        <dbReference type="EMBL" id="OWF38636.1"/>
    </source>
</evidence>
<dbReference type="InterPro" id="IPR049470">
    <property type="entry name" value="TRM61_C"/>
</dbReference>
<dbReference type="AlphaFoldDB" id="A0A210PQB3"/>
<keyword evidence="4 8" id="KW-0949">S-adenosyl-L-methionine</keyword>
<protein>
    <recommendedName>
        <fullName evidence="8">tRNA (adenine(58)-N(1))-methyltransferase catalytic subunit TRMT61A</fullName>
        <ecNumber evidence="8">2.1.1.220</ecNumber>
    </recommendedName>
</protein>
<evidence type="ECO:0000259" key="11">
    <source>
        <dbReference type="Pfam" id="PF08704"/>
    </source>
</evidence>
<comment type="function">
    <text evidence="8">Catalytic subunit of tRNA (adenine-N(1)-)-methyltransferase, which catalyzes the formation of N(1)-methyladenine at position 58 (m1A58) in initiator methionyl-tRNA.</text>
</comment>
<dbReference type="GO" id="GO:0160107">
    <property type="term" value="F:tRNA (adenine(58)-N1)-methyltransferase activity"/>
    <property type="evidence" value="ECO:0007669"/>
    <property type="project" value="UniProtKB-EC"/>
</dbReference>
<evidence type="ECO:0000256" key="1">
    <source>
        <dbReference type="ARBA" id="ARBA00004123"/>
    </source>
</evidence>
<feature type="binding site" evidence="9">
    <location>
        <position position="164"/>
    </location>
    <ligand>
        <name>S-adenosyl-L-methionine</name>
        <dbReference type="ChEBI" id="CHEBI:59789"/>
    </ligand>
</feature>
<dbReference type="EMBL" id="NEDP02005560">
    <property type="protein sequence ID" value="OWF38636.1"/>
    <property type="molecule type" value="Genomic_DNA"/>
</dbReference>
<evidence type="ECO:0000256" key="7">
    <source>
        <dbReference type="ARBA" id="ARBA00048481"/>
    </source>
</evidence>
<dbReference type="PANTHER" id="PTHR12133">
    <property type="entry name" value="TRNA (ADENINE(58)-N(1))-METHYLTRANSFERASE"/>
    <property type="match status" value="1"/>
</dbReference>
<sequence>MVCYQNYFYLPSYNSSIFHTCSFILNSKAINMSFARYKKKIEEGDTIILYLGYENMHAVTMKRGQTFQTKYGAMRHADVIGMDYGSKVQCPKGYLYVLQPTPDLWTQNLPHRTQILYATDISIVTMQLDLKPGSVVVESGTGSGSLSHSIIRTIAPTGHLHTFEFHQQRAEKAREEFWEHGLKEYVTVAHRDVCQDGFDLENIADAVFLDLPRPWEAMSSAKTAMKVTGGRLCSFSPCIEQVQRSCEYLRDLGFEEVTTMECLLRNFDVRTVNLPIVDMGPTGHPSKEDTSQNTDLKQEVTEQTTSQVKKLKSGNRDSTSQRELKNVPPCFDLIGKKESESFFFKTGITPTNMPGHTGFLTFATLYPS</sequence>
<dbReference type="InterPro" id="IPR014816">
    <property type="entry name" value="tRNA_MeTrfase_Gcd14"/>
</dbReference>
<comment type="similarity">
    <text evidence="8">Belongs to the class I-like SAM-binding methyltransferase superfamily. TRM61 family.</text>
</comment>
<dbReference type="GO" id="GO:0030488">
    <property type="term" value="P:tRNA methylation"/>
    <property type="evidence" value="ECO:0007669"/>
    <property type="project" value="InterPro"/>
</dbReference>
<dbReference type="GO" id="GO:0005634">
    <property type="term" value="C:nucleus"/>
    <property type="evidence" value="ECO:0007669"/>
    <property type="project" value="UniProtKB-SubCell"/>
</dbReference>
<keyword evidence="2 8" id="KW-0489">Methyltransferase</keyword>
<dbReference type="SUPFAM" id="SSF53335">
    <property type="entry name" value="S-adenosyl-L-methionine-dependent methyltransferases"/>
    <property type="match status" value="1"/>
</dbReference>
<evidence type="ECO:0000256" key="5">
    <source>
        <dbReference type="ARBA" id="ARBA00022694"/>
    </source>
</evidence>
<dbReference type="Proteomes" id="UP000242188">
    <property type="component" value="Unassembled WGS sequence"/>
</dbReference>
<keyword evidence="13" id="KW-1185">Reference proteome</keyword>
<evidence type="ECO:0000256" key="9">
    <source>
        <dbReference type="PIRSR" id="PIRSR017269-1"/>
    </source>
</evidence>
<gene>
    <name evidence="12" type="ORF">KP79_PYT09958</name>
</gene>
<dbReference type="PROSITE" id="PS51620">
    <property type="entry name" value="SAM_TRM61"/>
    <property type="match status" value="1"/>
</dbReference>
<dbReference type="STRING" id="6573.A0A210PQB3"/>
<evidence type="ECO:0000256" key="10">
    <source>
        <dbReference type="SAM" id="MobiDB-lite"/>
    </source>
</evidence>
<feature type="compositionally biased region" description="Basic and acidic residues" evidence="10">
    <location>
        <begin position="285"/>
        <end position="300"/>
    </location>
</feature>
<evidence type="ECO:0000256" key="6">
    <source>
        <dbReference type="ARBA" id="ARBA00023242"/>
    </source>
</evidence>
<feature type="binding site" evidence="9">
    <location>
        <begin position="143"/>
        <end position="146"/>
    </location>
    <ligand>
        <name>S-adenosyl-L-methionine</name>
        <dbReference type="ChEBI" id="CHEBI:59789"/>
    </ligand>
</feature>